<evidence type="ECO:0000256" key="2">
    <source>
        <dbReference type="ARBA" id="ARBA00022679"/>
    </source>
</evidence>
<keyword evidence="2" id="KW-0808">Transferase</keyword>
<evidence type="ECO:0000256" key="3">
    <source>
        <dbReference type="ARBA" id="ARBA00022741"/>
    </source>
</evidence>
<name>A0ABY1A927_9LACO</name>
<sequence length="279" mass="30266">MRADVLISQDLSCAGQVSMSCALPLFGAVNLKPTVLPTAVLSTHTGGFGNNTYLDLADEMIRILQHWQTLDLKFSAVYLGYLGANALDVLQTDLNLVTDAKTRLLVDPVMGDHGRLYRGFDMEYVAKMQALLAKANIATPNLTEAKLLLGEPLTTSPRDAAELLALAAKIQDRFELETVVLTGVEIEPQKISIACCDQNGRLWLDHKPKLAGTYFGTGDIFASVLFAALILGHDLAFAEQTAMDFVSTAILKTKQPHDQRLGPDYGAAIPALLQKLKLV</sequence>
<dbReference type="InterPro" id="IPR004625">
    <property type="entry name" value="PyrdxlKinase"/>
</dbReference>
<dbReference type="InterPro" id="IPR029056">
    <property type="entry name" value="Ribokinase-like"/>
</dbReference>
<evidence type="ECO:0000256" key="5">
    <source>
        <dbReference type="ARBA" id="ARBA00022840"/>
    </source>
</evidence>
<protein>
    <recommendedName>
        <fullName evidence="1">pyridoxal kinase</fullName>
        <ecNumber evidence="1">2.7.1.35</ecNumber>
    </recommendedName>
</protein>
<evidence type="ECO:0000313" key="7">
    <source>
        <dbReference type="EMBL" id="SEM33029.1"/>
    </source>
</evidence>
<evidence type="ECO:0000259" key="6">
    <source>
        <dbReference type="Pfam" id="PF08543"/>
    </source>
</evidence>
<accession>A0ABY1A927</accession>
<evidence type="ECO:0000256" key="1">
    <source>
        <dbReference type="ARBA" id="ARBA00012104"/>
    </source>
</evidence>
<gene>
    <name evidence="7" type="ORF">SAMN05216431_101113</name>
</gene>
<dbReference type="SUPFAM" id="SSF53613">
    <property type="entry name" value="Ribokinase-like"/>
    <property type="match status" value="1"/>
</dbReference>
<keyword evidence="5" id="KW-0067">ATP-binding</keyword>
<feature type="domain" description="Pyridoxamine kinase/Phosphomethylpyrimidine kinase" evidence="6">
    <location>
        <begin position="37"/>
        <end position="256"/>
    </location>
</feature>
<reference evidence="7 8" key="1">
    <citation type="submission" date="2016-10" db="EMBL/GenBank/DDBJ databases">
        <authorList>
            <person name="Varghese N."/>
            <person name="Submissions S."/>
        </authorList>
    </citation>
    <scope>NUCLEOTIDE SEQUENCE [LARGE SCALE GENOMIC DNA]</scope>
    <source>
        <strain evidence="7 8">WC1T17</strain>
    </source>
</reference>
<dbReference type="InterPro" id="IPR013749">
    <property type="entry name" value="PM/HMP-P_kinase-1"/>
</dbReference>
<proteinExistence type="predicted"/>
<evidence type="ECO:0000256" key="4">
    <source>
        <dbReference type="ARBA" id="ARBA00022777"/>
    </source>
</evidence>
<dbReference type="PROSITE" id="PS51257">
    <property type="entry name" value="PROKAR_LIPOPROTEIN"/>
    <property type="match status" value="1"/>
</dbReference>
<dbReference type="PANTHER" id="PTHR10534">
    <property type="entry name" value="PYRIDOXAL KINASE"/>
    <property type="match status" value="1"/>
</dbReference>
<organism evidence="7 8">
    <name type="scientific">Ligilactobacillus ruminis</name>
    <dbReference type="NCBI Taxonomy" id="1623"/>
    <lineage>
        <taxon>Bacteria</taxon>
        <taxon>Bacillati</taxon>
        <taxon>Bacillota</taxon>
        <taxon>Bacilli</taxon>
        <taxon>Lactobacillales</taxon>
        <taxon>Lactobacillaceae</taxon>
        <taxon>Ligilactobacillus</taxon>
    </lineage>
</organism>
<dbReference type="EC" id="2.7.1.35" evidence="1"/>
<keyword evidence="3" id="KW-0547">Nucleotide-binding</keyword>
<dbReference type="Pfam" id="PF08543">
    <property type="entry name" value="Phos_pyr_kin"/>
    <property type="match status" value="1"/>
</dbReference>
<dbReference type="GO" id="GO:0016301">
    <property type="term" value="F:kinase activity"/>
    <property type="evidence" value="ECO:0007669"/>
    <property type="project" value="UniProtKB-KW"/>
</dbReference>
<comment type="caution">
    <text evidence="7">The sequence shown here is derived from an EMBL/GenBank/DDBJ whole genome shotgun (WGS) entry which is preliminary data.</text>
</comment>
<keyword evidence="4 7" id="KW-0418">Kinase</keyword>
<evidence type="ECO:0000313" key="8">
    <source>
        <dbReference type="Proteomes" id="UP000182089"/>
    </source>
</evidence>
<dbReference type="Gene3D" id="3.40.1190.20">
    <property type="match status" value="1"/>
</dbReference>
<dbReference type="Proteomes" id="UP000182089">
    <property type="component" value="Unassembled WGS sequence"/>
</dbReference>
<dbReference type="EMBL" id="FOCC01000001">
    <property type="protein sequence ID" value="SEM33029.1"/>
    <property type="molecule type" value="Genomic_DNA"/>
</dbReference>
<dbReference type="PANTHER" id="PTHR10534:SF2">
    <property type="entry name" value="PYRIDOXAL KINASE"/>
    <property type="match status" value="1"/>
</dbReference>